<organism evidence="2">
    <name type="scientific">Amphimedon queenslandica</name>
    <name type="common">Sponge</name>
    <dbReference type="NCBI Taxonomy" id="400682"/>
    <lineage>
        <taxon>Eukaryota</taxon>
        <taxon>Metazoa</taxon>
        <taxon>Porifera</taxon>
        <taxon>Demospongiae</taxon>
        <taxon>Heteroscleromorpha</taxon>
        <taxon>Haplosclerida</taxon>
        <taxon>Niphatidae</taxon>
        <taxon>Amphimedon</taxon>
    </lineage>
</organism>
<dbReference type="EnsemblMetazoa" id="Aqu2.1.15637_001">
    <property type="protein sequence ID" value="Aqu2.1.15637_001"/>
    <property type="gene ID" value="Aqu2.1.15637"/>
</dbReference>
<dbReference type="PANTHER" id="PTHR47331">
    <property type="entry name" value="PHD-TYPE DOMAIN-CONTAINING PROTEIN"/>
    <property type="match status" value="1"/>
</dbReference>
<keyword evidence="1" id="KW-0472">Membrane</keyword>
<keyword evidence="1" id="KW-0812">Transmembrane</keyword>
<dbReference type="AlphaFoldDB" id="A0A1X7TL68"/>
<accession>A0A1X7TL68</accession>
<dbReference type="InParanoid" id="A0A1X7TL68"/>
<dbReference type="InterPro" id="IPR036397">
    <property type="entry name" value="RNaseH_sf"/>
</dbReference>
<keyword evidence="1" id="KW-1133">Transmembrane helix</keyword>
<sequence length="104" mass="11629">MIQQYVACRRQTTKPECQLMGQLPLERVSPGIVFHNVGVDYTGPVLNKYGHVRRPTIVKTYISVFVSLIVKEVHLELVSDLTSEAFIAFFAALLLVVAVKPSLE</sequence>
<dbReference type="GO" id="GO:0003676">
    <property type="term" value="F:nucleic acid binding"/>
    <property type="evidence" value="ECO:0007669"/>
    <property type="project" value="InterPro"/>
</dbReference>
<evidence type="ECO:0000313" key="2">
    <source>
        <dbReference type="EnsemblMetazoa" id="Aqu2.1.15637_001"/>
    </source>
</evidence>
<dbReference type="Gene3D" id="3.30.420.10">
    <property type="entry name" value="Ribonuclease H-like superfamily/Ribonuclease H"/>
    <property type="match status" value="1"/>
</dbReference>
<evidence type="ECO:0000256" key="1">
    <source>
        <dbReference type="SAM" id="Phobius"/>
    </source>
</evidence>
<feature type="transmembrane region" description="Helical" evidence="1">
    <location>
        <begin position="85"/>
        <end position="103"/>
    </location>
</feature>
<reference evidence="2" key="1">
    <citation type="submission" date="2017-05" db="UniProtKB">
        <authorList>
            <consortium name="EnsemblMetazoa"/>
        </authorList>
    </citation>
    <scope>IDENTIFICATION</scope>
</reference>
<name>A0A1X7TL68_AMPQE</name>
<proteinExistence type="predicted"/>
<protein>
    <submittedName>
        <fullName evidence="2">Uncharacterized protein</fullName>
    </submittedName>
</protein>
<dbReference type="OMA" id="RTINQMM"/>